<dbReference type="EMBL" id="JAEAOA010000126">
    <property type="protein sequence ID" value="KAK3584661.1"/>
    <property type="molecule type" value="Genomic_DNA"/>
</dbReference>
<dbReference type="SUPFAM" id="SSF52540">
    <property type="entry name" value="P-loop containing nucleoside triphosphate hydrolases"/>
    <property type="match status" value="1"/>
</dbReference>
<dbReference type="GO" id="GO:0005737">
    <property type="term" value="C:cytoplasm"/>
    <property type="evidence" value="ECO:0007669"/>
    <property type="project" value="UniProtKB-SubCell"/>
</dbReference>
<evidence type="ECO:0000313" key="11">
    <source>
        <dbReference type="EMBL" id="KAK3584661.1"/>
    </source>
</evidence>
<evidence type="ECO:0000259" key="10">
    <source>
        <dbReference type="PROSITE" id="PS51981"/>
    </source>
</evidence>
<keyword evidence="2" id="KW-0963">Cytoplasm</keyword>
<dbReference type="InterPro" id="IPR046439">
    <property type="entry name" value="ZF_RZ_dom"/>
</dbReference>
<dbReference type="Proteomes" id="UP001195483">
    <property type="component" value="Unassembled WGS sequence"/>
</dbReference>
<evidence type="ECO:0000256" key="1">
    <source>
        <dbReference type="ARBA" id="ARBA00004496"/>
    </source>
</evidence>
<dbReference type="InterPro" id="IPR027417">
    <property type="entry name" value="P-loop_NTPase"/>
</dbReference>
<dbReference type="GO" id="GO:0002376">
    <property type="term" value="P:immune system process"/>
    <property type="evidence" value="ECO:0007669"/>
    <property type="project" value="UniProtKB-KW"/>
</dbReference>
<keyword evidence="4" id="KW-0677">Repeat</keyword>
<dbReference type="GO" id="GO:0031380">
    <property type="term" value="C:nuclear RNA-directed RNA polymerase complex"/>
    <property type="evidence" value="ECO:0007669"/>
    <property type="project" value="TreeGrafter"/>
</dbReference>
<dbReference type="CDD" id="cd18808">
    <property type="entry name" value="SF1_C_Upf1"/>
    <property type="match status" value="1"/>
</dbReference>
<dbReference type="Pfam" id="PF13086">
    <property type="entry name" value="AAA_11"/>
    <property type="match status" value="2"/>
</dbReference>
<dbReference type="GO" id="GO:0031048">
    <property type="term" value="P:regulatory ncRNA-mediated heterochromatin formation"/>
    <property type="evidence" value="ECO:0007669"/>
    <property type="project" value="TreeGrafter"/>
</dbReference>
<reference evidence="11" key="3">
    <citation type="submission" date="2023-05" db="EMBL/GenBank/DDBJ databases">
        <authorList>
            <person name="Smith C.H."/>
        </authorList>
    </citation>
    <scope>NUCLEOTIDE SEQUENCE</scope>
    <source>
        <strain evidence="11">CHS0354</strain>
        <tissue evidence="11">Mantle</tissue>
    </source>
</reference>
<sequence length="2463" mass="286037">MDPNMIPSQLARGIHWNTFEDTETDQREIKGRERHNERLQQKVQKEFVRNQEGHMKLFKNKKTDQMKFKNRRRYVEQCKYPDVDRSESAQSLPTETVGYLLMDEHKFQELETQSDQHEHPVIDTFKKRRESHKRQFEKQKCEVNQFRDHEKVIDQLIEPEFKKYESATAGQLEQPKSHETKFEFKESEGSNETLEIEIPGRRQELSVTDQLRSLDRSSNQIYHGKHFKVKAKKNEHDNKAKAVVHERDRGEKKVNLGNPEIDRYNFRQQDGLSGRLKQMEMEGPNDDRESHKGTYRRLEITSRLSGTRNMLRDPFKNQEVNKDVDAQEKHQSQIQNQDKEQQEFSDTEGQRDQYKQINQQRPAIKQGSPRHFFKTLHHYRDSDQHKQSVIDWSDSYKEKHLSQFKNSKMMVRRQCKDGEKHNDGHNKSKNDRTESGVVNNTSRYKNHEIDRHRFKNSEKQDDQTEHPKMKRPKTEREREKIRFGIKGDRARNNQEYERPVLRQIEREQRRRGDQSGNQDTDQHSLIIHDKHRNYETDNAKRSQGRYWGRHENTVTDHYDFSSQNRHEDPLKDLQMNRKFVETRHQGETYGKIWQHRNSQDTERSGAIPRRGGRARSWGRDDNWHGRDSPVRVREKGYCRDGVVGNALKFLEVDHNGKAKLSELINREPSEIVQVLATRVNNGSIEAYLHECSNDQKCLKDFLRVLSKACQCHSMDASLRLILNAVRQDSFTNSVVGYITFVLLEVTKGNVEEHIQLIKDVIRIVRETCLRMPSASLMLCIGIHTAIQTVVDAMINSTDAKDDSLLDEFMILTECKNDLLKSDHFKHKGQNQVPLKECDPEDDFREYKVFPQSLELDSHVRPFLRKNKSTGQYKDTDHYLDVQYRLLREDFIGPLRDGIAEFQRAMRDEGKTRRLQSIRIYQHVRIVAPVCSNSGVSSLIQFDVSHMRVRWESSKRLLFGSLVCLSADSFETFYFATVTERDPTCLEKGLLHVKFEHDHDTVKKLLTMEFTMAETSAYFEAYRHVLSGLQKIYTGDLPFERYIVRCETDVQPPLYLRQTFKTNIELRPLVDETFVIREQSRLRKEGTTRTDGIDSFSDESRPARNVRVLDRSSWPPAELLHLNQSQHDAVISALTKEFVIIQGPPGTGKTYIGLKIVKALLYNRYLWSKNPNDGSRDPRPMLVVCYTNHALDQFLEGIKKFYEGDVVRVGSQSSSDVMNKYSIRNFRACNVNEVVHENKQKAEMTFNELKKKFNVITEMVIDTQTNIIHEKFLSPFMDQACTQLTKGFRELYCKDPEVTKRLGNKSSVIVEWLGLGKVAPEIEIGDERDGEGDQNSREITNGGSQNIDREEIPVNRENVQAKLELNRKYENKNDNGDLIGIENEVDTIQKERMLDIDDHRETFHFIFSSNKNGVALHVEQIDYIPEGKDSSLLKQQQDHKRIIKKHVQQQLLCTDVMSKDEADRLQNLWTMTQKDKWRLYRRWIFLYKEYLMEKLNFEEVDQAAERLKEAIMQEDKEILRNATVIGMTTTGAARYQSILQEIRPRIIVVEEAAEVLEAHVVTTLSSGCEHLILIGDHKQLKPNPTVFKLARDYNLDLSLFERMIKNDMSWNCLHMQHRMRPEIADLIRHIYPDLRDHESVQNAEVIKGVSSSICFINHTYPEQNEEDVKSHSNKHEAEFTVAFCQYLLQQGYGPSQITVLTLYSGQLFCLKKRMPAEAFKGVRLTLVDNYQGEENDIVILSLVRSNKEGQIGFVGIENRICVALSRAKKGLYVIGNFDLLSNRSELWNKIVKTMNKKCLMGPGIKLYCQNHPRDKGFMATVSKDFSNAPEGGCSKNCEYRLNCGHVCPKPCHVYDPGHKNVKCHKTCGKIRCANNHECKKLCYMDCGKCMEPVPKIIPVCGHEQQVPCYLRPSEFSCRDPCELILSCGHTCQEMCGDEHTSECLTVVEKTWDCGHTEKVSCHIKSCRQPCAEILKCEHMCQGTCGDCLDGRLHRECRNECSRVLICGHLCRDMCNNCPPCAQKCENRCSHSNCMKLCGEECVPCRESCEWRCEHYQCGKLCYEPCDRPRCNRPCQKMLSCNHACIGLCGEPCPYLCRDCNRDEITQIFFGSEDNPDARFVQLEDCKHIFEVKGLDKWIDASDEHNEGDTIQLKVCPMCTTPIRRNLRYSNVIKSTLNDIERVKAVVRGDERKIEEQKLKIRSRLTTHFRRSSHRAQGRLLEKLEKLLASATSENELIAFDNQIELLVYSLKLKQRFEKEYYSTSNHEKSNALHDLQKFQDWVRIRRTVLTDQEIDDAQQELARLAAYLNLIKVSKKIRDRKAVLDEEIQELKKSAEKIVADRKKFTKDREALVEKCLQQLKNICPLSGLGFNEEELGSIIKAMGFTKGHWFKCKNGHIYAIGECGGATEEAQCPDCDSIIGGKNHALRADNAVAKEMDGAIMSAYDEAANMNYVMLYDLLGNDF</sequence>
<dbReference type="InterPro" id="IPR041677">
    <property type="entry name" value="DNA2/NAM7_AAA_11"/>
</dbReference>
<dbReference type="Pfam" id="PF13087">
    <property type="entry name" value="AAA_12"/>
    <property type="match status" value="1"/>
</dbReference>
<comment type="subcellular location">
    <subcellularLocation>
        <location evidence="1">Cytoplasm</location>
    </subcellularLocation>
</comment>
<evidence type="ECO:0000256" key="9">
    <source>
        <dbReference type="SAM" id="MobiDB-lite"/>
    </source>
</evidence>
<feature type="region of interest" description="Disordered" evidence="9">
    <location>
        <begin position="1323"/>
        <end position="1345"/>
    </location>
</feature>
<feature type="compositionally biased region" description="Basic and acidic residues" evidence="9">
    <location>
        <begin position="445"/>
        <end position="513"/>
    </location>
</feature>
<feature type="region of interest" description="Disordered" evidence="9">
    <location>
        <begin position="231"/>
        <end position="257"/>
    </location>
</feature>
<name>A0AAE0S3G3_9BIVA</name>
<comment type="caution">
    <text evidence="11">The sequence shown here is derived from an EMBL/GenBank/DDBJ whole genome shotgun (WGS) entry which is preliminary data.</text>
</comment>
<dbReference type="GO" id="GO:0004386">
    <property type="term" value="F:helicase activity"/>
    <property type="evidence" value="ECO:0007669"/>
    <property type="project" value="InterPro"/>
</dbReference>
<dbReference type="InterPro" id="IPR057373">
    <property type="entry name" value="ZNFX1"/>
</dbReference>
<dbReference type="PROSITE" id="PS51981">
    <property type="entry name" value="ZF_RZ"/>
    <property type="match status" value="1"/>
</dbReference>
<organism evidence="11 12">
    <name type="scientific">Potamilus streckersoni</name>
    <dbReference type="NCBI Taxonomy" id="2493646"/>
    <lineage>
        <taxon>Eukaryota</taxon>
        <taxon>Metazoa</taxon>
        <taxon>Spiralia</taxon>
        <taxon>Lophotrochozoa</taxon>
        <taxon>Mollusca</taxon>
        <taxon>Bivalvia</taxon>
        <taxon>Autobranchia</taxon>
        <taxon>Heteroconchia</taxon>
        <taxon>Palaeoheterodonta</taxon>
        <taxon>Unionida</taxon>
        <taxon>Unionoidea</taxon>
        <taxon>Unionidae</taxon>
        <taxon>Ambleminae</taxon>
        <taxon>Lampsilini</taxon>
        <taxon>Potamilus</taxon>
    </lineage>
</organism>
<evidence type="ECO:0000256" key="6">
    <source>
        <dbReference type="ARBA" id="ARBA00022833"/>
    </source>
</evidence>
<dbReference type="InterPro" id="IPR000967">
    <property type="entry name" value="Znf_NFX1"/>
</dbReference>
<keyword evidence="8" id="KW-0175">Coiled coil</keyword>
<evidence type="ECO:0000256" key="4">
    <source>
        <dbReference type="ARBA" id="ARBA00022737"/>
    </source>
</evidence>
<feature type="compositionally biased region" description="Polar residues" evidence="9">
    <location>
        <begin position="1336"/>
        <end position="1345"/>
    </location>
</feature>
<evidence type="ECO:0000256" key="5">
    <source>
        <dbReference type="ARBA" id="ARBA00022771"/>
    </source>
</evidence>
<feature type="compositionally biased region" description="Basic and acidic residues" evidence="9">
    <location>
        <begin position="232"/>
        <end position="257"/>
    </location>
</feature>
<dbReference type="PANTHER" id="PTHR10887">
    <property type="entry name" value="DNA2/NAM7 HELICASE FAMILY"/>
    <property type="match status" value="1"/>
</dbReference>
<keyword evidence="3" id="KW-0479">Metal-binding</keyword>
<reference evidence="11" key="1">
    <citation type="journal article" date="2021" name="Genome Biol. Evol.">
        <title>A High-Quality Reference Genome for a Parasitic Bivalve with Doubly Uniparental Inheritance (Bivalvia: Unionida).</title>
        <authorList>
            <person name="Smith C.H."/>
        </authorList>
    </citation>
    <scope>NUCLEOTIDE SEQUENCE</scope>
    <source>
        <strain evidence="11">CHS0354</strain>
    </source>
</reference>
<dbReference type="FunFam" id="3.40.50.300:FF:000742">
    <property type="entry name" value="NFX1-type zinc finger-containing protein 1"/>
    <property type="match status" value="1"/>
</dbReference>
<feature type="compositionally biased region" description="Basic and acidic residues" evidence="9">
    <location>
        <begin position="414"/>
        <end position="434"/>
    </location>
</feature>
<proteinExistence type="predicted"/>
<accession>A0AAE0S3G3</accession>
<keyword evidence="12" id="KW-1185">Reference proteome</keyword>
<evidence type="ECO:0000256" key="7">
    <source>
        <dbReference type="ARBA" id="ARBA00022859"/>
    </source>
</evidence>
<dbReference type="InterPro" id="IPR047187">
    <property type="entry name" value="SF1_C_Upf1"/>
</dbReference>
<dbReference type="Gene3D" id="3.40.50.300">
    <property type="entry name" value="P-loop containing nucleotide triphosphate hydrolases"/>
    <property type="match status" value="3"/>
</dbReference>
<dbReference type="Pfam" id="PF25396">
    <property type="entry name" value="ZNFX1"/>
    <property type="match status" value="1"/>
</dbReference>
<feature type="region of interest" description="Disordered" evidence="9">
    <location>
        <begin position="166"/>
        <end position="192"/>
    </location>
</feature>
<evidence type="ECO:0000256" key="3">
    <source>
        <dbReference type="ARBA" id="ARBA00022723"/>
    </source>
</evidence>
<dbReference type="PANTHER" id="PTHR10887:SF341">
    <property type="entry name" value="NFX1-TYPE ZINC FINGER-CONTAINING PROTEIN 1"/>
    <property type="match status" value="1"/>
</dbReference>
<feature type="coiled-coil region" evidence="8">
    <location>
        <begin position="2313"/>
        <end position="2340"/>
    </location>
</feature>
<keyword evidence="5" id="KW-0863">Zinc-finger</keyword>
<evidence type="ECO:0000256" key="8">
    <source>
        <dbReference type="SAM" id="Coils"/>
    </source>
</evidence>
<feature type="region of interest" description="Disordered" evidence="9">
    <location>
        <begin position="596"/>
        <end position="621"/>
    </location>
</feature>
<dbReference type="Pfam" id="PF20173">
    <property type="entry name" value="ZnF_RZ-type"/>
    <property type="match status" value="1"/>
</dbReference>
<keyword evidence="6" id="KW-0862">Zinc</keyword>
<feature type="region of interest" description="Disordered" evidence="9">
    <location>
        <begin position="324"/>
        <end position="353"/>
    </location>
</feature>
<feature type="compositionally biased region" description="Basic and acidic residues" evidence="9">
    <location>
        <begin position="175"/>
        <end position="188"/>
    </location>
</feature>
<evidence type="ECO:0000256" key="2">
    <source>
        <dbReference type="ARBA" id="ARBA00022490"/>
    </source>
</evidence>
<evidence type="ECO:0000313" key="12">
    <source>
        <dbReference type="Proteomes" id="UP001195483"/>
    </source>
</evidence>
<dbReference type="InterPro" id="IPR041679">
    <property type="entry name" value="DNA2/NAM7-like_C"/>
</dbReference>
<dbReference type="SMART" id="SM00438">
    <property type="entry name" value="ZnF_NFX"/>
    <property type="match status" value="5"/>
</dbReference>
<feature type="domain" description="RZ-type" evidence="10">
    <location>
        <begin position="2370"/>
        <end position="2439"/>
    </location>
</feature>
<gene>
    <name evidence="11" type="ORF">CHS0354_001241</name>
</gene>
<reference evidence="11" key="2">
    <citation type="journal article" date="2021" name="Genome Biol. Evol.">
        <title>Developing a high-quality reference genome for a parasitic bivalve with doubly uniparental inheritance (Bivalvia: Unionida).</title>
        <authorList>
            <person name="Smith C.H."/>
        </authorList>
    </citation>
    <scope>NUCLEOTIDE SEQUENCE</scope>
    <source>
        <strain evidence="11">CHS0354</strain>
        <tissue evidence="11">Mantle</tissue>
    </source>
</reference>
<dbReference type="GO" id="GO:0008270">
    <property type="term" value="F:zinc ion binding"/>
    <property type="evidence" value="ECO:0007669"/>
    <property type="project" value="UniProtKB-KW"/>
</dbReference>
<feature type="region of interest" description="Disordered" evidence="9">
    <location>
        <begin position="403"/>
        <end position="526"/>
    </location>
</feature>
<dbReference type="InterPro" id="IPR045055">
    <property type="entry name" value="DNA2/NAM7-like"/>
</dbReference>
<keyword evidence="7" id="KW-0391">Immunity</keyword>
<protein>
    <recommendedName>
        <fullName evidence="10">RZ-type domain-containing protein</fullName>
    </recommendedName>
</protein>